<reference evidence="2 3" key="1">
    <citation type="submission" date="2024-04" db="EMBL/GenBank/DDBJ databases">
        <authorList>
            <person name="Rising A."/>
            <person name="Reimegard J."/>
            <person name="Sonavane S."/>
            <person name="Akerstrom W."/>
            <person name="Nylinder S."/>
            <person name="Hedman E."/>
            <person name="Kallberg Y."/>
        </authorList>
    </citation>
    <scope>NUCLEOTIDE SEQUENCE [LARGE SCALE GENOMIC DNA]</scope>
</reference>
<protein>
    <submittedName>
        <fullName evidence="2">Uncharacterized protein</fullName>
    </submittedName>
</protein>
<gene>
    <name evidence="2" type="ORF">LARSCL_LOCUS14008</name>
</gene>
<keyword evidence="1" id="KW-1133">Transmembrane helix</keyword>
<keyword evidence="3" id="KW-1185">Reference proteome</keyword>
<dbReference type="GO" id="GO:0016020">
    <property type="term" value="C:membrane"/>
    <property type="evidence" value="ECO:0007669"/>
    <property type="project" value="InterPro"/>
</dbReference>
<name>A0AAV2AQ07_9ARAC</name>
<dbReference type="Gene3D" id="1.20.58.390">
    <property type="entry name" value="Neurotransmitter-gated ion-channel transmembrane domain"/>
    <property type="match status" value="1"/>
</dbReference>
<keyword evidence="1" id="KW-0812">Transmembrane</keyword>
<sequence length="71" mass="8314">MANHLLNDVQLIHMEGQIRLPNGTKVAQSPSLRRRSESLERQALKIDKFSRIAFPLLFVVLNVAYWSYYLR</sequence>
<organism evidence="2 3">
    <name type="scientific">Larinioides sclopetarius</name>
    <dbReference type="NCBI Taxonomy" id="280406"/>
    <lineage>
        <taxon>Eukaryota</taxon>
        <taxon>Metazoa</taxon>
        <taxon>Ecdysozoa</taxon>
        <taxon>Arthropoda</taxon>
        <taxon>Chelicerata</taxon>
        <taxon>Arachnida</taxon>
        <taxon>Araneae</taxon>
        <taxon>Araneomorphae</taxon>
        <taxon>Entelegynae</taxon>
        <taxon>Araneoidea</taxon>
        <taxon>Araneidae</taxon>
        <taxon>Larinioides</taxon>
    </lineage>
</organism>
<feature type="transmembrane region" description="Helical" evidence="1">
    <location>
        <begin position="49"/>
        <end position="68"/>
    </location>
</feature>
<dbReference type="SUPFAM" id="SSF90112">
    <property type="entry name" value="Neurotransmitter-gated ion-channel transmembrane pore"/>
    <property type="match status" value="1"/>
</dbReference>
<accession>A0AAV2AQ07</accession>
<evidence type="ECO:0000313" key="2">
    <source>
        <dbReference type="EMBL" id="CAL1285999.1"/>
    </source>
</evidence>
<evidence type="ECO:0000256" key="1">
    <source>
        <dbReference type="SAM" id="Phobius"/>
    </source>
</evidence>
<dbReference type="Proteomes" id="UP001497382">
    <property type="component" value="Unassembled WGS sequence"/>
</dbReference>
<dbReference type="GO" id="GO:0006811">
    <property type="term" value="P:monoatomic ion transport"/>
    <property type="evidence" value="ECO:0007669"/>
    <property type="project" value="InterPro"/>
</dbReference>
<keyword evidence="1" id="KW-0472">Membrane</keyword>
<dbReference type="InterPro" id="IPR036719">
    <property type="entry name" value="Neuro-gated_channel_TM_sf"/>
</dbReference>
<evidence type="ECO:0000313" key="3">
    <source>
        <dbReference type="Proteomes" id="UP001497382"/>
    </source>
</evidence>
<dbReference type="InterPro" id="IPR038050">
    <property type="entry name" value="Neuro_actylchol_rec"/>
</dbReference>
<comment type="caution">
    <text evidence="2">The sequence shown here is derived from an EMBL/GenBank/DDBJ whole genome shotgun (WGS) entry which is preliminary data.</text>
</comment>
<proteinExistence type="predicted"/>
<dbReference type="EMBL" id="CAXIEN010000197">
    <property type="protein sequence ID" value="CAL1285999.1"/>
    <property type="molecule type" value="Genomic_DNA"/>
</dbReference>
<dbReference type="AlphaFoldDB" id="A0AAV2AQ07"/>